<evidence type="ECO:0000259" key="1">
    <source>
        <dbReference type="PROSITE" id="PS51677"/>
    </source>
</evidence>
<dbReference type="NCBIfam" id="TIGR03006">
    <property type="entry name" value="pepcterm_polyde"/>
    <property type="match status" value="1"/>
</dbReference>
<dbReference type="EMBL" id="VBOZ01000030">
    <property type="protein sequence ID" value="TMQ63556.1"/>
    <property type="molecule type" value="Genomic_DNA"/>
</dbReference>
<sequence length="292" mass="32701">MPEAPFAFSVDVEDYFQVQAFAHIVPRETWESWPSRVEQNTRRILELLDRAGSQATFFTLGWVARRHPALVKEIASRGHEVASHGMFHQMLTELTPETFRMDARDSRAALEDVSGVPVIGFRAPSYSVNRSTLWAIDVLAECGYEYDSSVYPIRRRRYGYPDGPTRPGVLRGARHSLAEFPLPTVGLGPLRIPVLAGAYLRLLPSVVSVQAARHHLGRHLPLVVNVHPWELDPGQPTVGPSRGPWTHYARLGRTEAIIRRILACAPFRSVATRLREIGLLAPAPAREREGAR</sequence>
<protein>
    <submittedName>
        <fullName evidence="2">DUF3473 domain-containing protein</fullName>
    </submittedName>
</protein>
<proteinExistence type="predicted"/>
<dbReference type="CDD" id="cd10941">
    <property type="entry name" value="CE4_PuuE_HpPgdA_like_2"/>
    <property type="match status" value="1"/>
</dbReference>
<dbReference type="InterPro" id="IPR045235">
    <property type="entry name" value="PuuE_HpPgdA-like"/>
</dbReference>
<dbReference type="GO" id="GO:0016810">
    <property type="term" value="F:hydrolase activity, acting on carbon-nitrogen (but not peptide) bonds"/>
    <property type="evidence" value="ECO:0007669"/>
    <property type="project" value="InterPro"/>
</dbReference>
<dbReference type="PANTHER" id="PTHR47561">
    <property type="entry name" value="POLYSACCHARIDE DEACETYLASE FAMILY PROTEIN (AFU_ORTHOLOGUE AFUA_6G05030)"/>
    <property type="match status" value="1"/>
</dbReference>
<dbReference type="PANTHER" id="PTHR47561:SF1">
    <property type="entry name" value="POLYSACCHARIDE DEACETYLASE FAMILY PROTEIN (AFU_ORTHOLOGUE AFUA_6G05030)"/>
    <property type="match status" value="1"/>
</dbReference>
<dbReference type="Proteomes" id="UP000317691">
    <property type="component" value="Unassembled WGS sequence"/>
</dbReference>
<dbReference type="InterPro" id="IPR022560">
    <property type="entry name" value="DUF3473"/>
</dbReference>
<dbReference type="Pfam" id="PF01522">
    <property type="entry name" value="Polysacc_deac_1"/>
    <property type="match status" value="1"/>
</dbReference>
<dbReference type="InterPro" id="IPR011330">
    <property type="entry name" value="Glyco_hydro/deAcase_b/a-brl"/>
</dbReference>
<dbReference type="SUPFAM" id="SSF88713">
    <property type="entry name" value="Glycoside hydrolase/deacetylase"/>
    <property type="match status" value="1"/>
</dbReference>
<dbReference type="InterPro" id="IPR002509">
    <property type="entry name" value="NODB_dom"/>
</dbReference>
<gene>
    <name evidence="2" type="ORF">E6K79_09945</name>
</gene>
<comment type="caution">
    <text evidence="2">The sequence shown here is derived from an EMBL/GenBank/DDBJ whole genome shotgun (WGS) entry which is preliminary data.</text>
</comment>
<evidence type="ECO:0000313" key="3">
    <source>
        <dbReference type="Proteomes" id="UP000317691"/>
    </source>
</evidence>
<accession>A0A538TIW4</accession>
<name>A0A538TIW4_UNCEI</name>
<organism evidence="2 3">
    <name type="scientific">Eiseniibacteriota bacterium</name>
    <dbReference type="NCBI Taxonomy" id="2212470"/>
    <lineage>
        <taxon>Bacteria</taxon>
        <taxon>Candidatus Eiseniibacteriota</taxon>
    </lineage>
</organism>
<evidence type="ECO:0000313" key="2">
    <source>
        <dbReference type="EMBL" id="TMQ63556.1"/>
    </source>
</evidence>
<dbReference type="AlphaFoldDB" id="A0A538TIW4"/>
<dbReference type="InterPro" id="IPR014344">
    <property type="entry name" value="XrtA_polysacc_deacetyl"/>
</dbReference>
<dbReference type="Gene3D" id="3.20.20.370">
    <property type="entry name" value="Glycoside hydrolase/deacetylase"/>
    <property type="match status" value="1"/>
</dbReference>
<reference evidence="2 3" key="1">
    <citation type="journal article" date="2019" name="Nat. Microbiol.">
        <title>Mediterranean grassland soil C-N compound turnover is dependent on rainfall and depth, and is mediated by genomically divergent microorganisms.</title>
        <authorList>
            <person name="Diamond S."/>
            <person name="Andeer P.F."/>
            <person name="Li Z."/>
            <person name="Crits-Christoph A."/>
            <person name="Burstein D."/>
            <person name="Anantharaman K."/>
            <person name="Lane K.R."/>
            <person name="Thomas B.C."/>
            <person name="Pan C."/>
            <person name="Northen T.R."/>
            <person name="Banfield J.F."/>
        </authorList>
    </citation>
    <scope>NUCLEOTIDE SEQUENCE [LARGE SCALE GENOMIC DNA]</scope>
    <source>
        <strain evidence="2">WS_9</strain>
    </source>
</reference>
<dbReference type="GO" id="GO:0005975">
    <property type="term" value="P:carbohydrate metabolic process"/>
    <property type="evidence" value="ECO:0007669"/>
    <property type="project" value="InterPro"/>
</dbReference>
<dbReference type="PROSITE" id="PS51677">
    <property type="entry name" value="NODB"/>
    <property type="match status" value="1"/>
</dbReference>
<feature type="domain" description="NodB homology" evidence="1">
    <location>
        <begin position="24"/>
        <end position="292"/>
    </location>
</feature>
<dbReference type="Pfam" id="PF11959">
    <property type="entry name" value="DUF3473"/>
    <property type="match status" value="1"/>
</dbReference>